<evidence type="ECO:0000313" key="2">
    <source>
        <dbReference type="Proteomes" id="UP000266552"/>
    </source>
</evidence>
<dbReference type="SUPFAM" id="SSF48239">
    <property type="entry name" value="Terpenoid cyclases/Protein prenyltransferases"/>
    <property type="match status" value="1"/>
</dbReference>
<evidence type="ECO:0000313" key="1">
    <source>
        <dbReference type="EMBL" id="AYB44037.1"/>
    </source>
</evidence>
<evidence type="ECO:0008006" key="3">
    <source>
        <dbReference type="Google" id="ProtNLM"/>
    </source>
</evidence>
<dbReference type="RefSeq" id="WP_119847947.1">
    <property type="nucleotide sequence ID" value="NZ_CP032412.1"/>
</dbReference>
<reference evidence="1 2" key="1">
    <citation type="submission" date="2018-09" db="EMBL/GenBank/DDBJ databases">
        <title>Genome Sequence of Paenibacillus lautus Strain E7593-69, Azo Dye-Degrading Bacteria, Isolated from Commercial Tattoo Inks.</title>
        <authorList>
            <person name="Nho S.W."/>
            <person name="Kim S.-J."/>
            <person name="Kweon O."/>
            <person name="Cerniglia C.E."/>
        </authorList>
    </citation>
    <scope>NUCLEOTIDE SEQUENCE [LARGE SCALE GENOMIC DNA]</scope>
    <source>
        <strain evidence="1 2">E7593-69</strain>
    </source>
</reference>
<sequence>METNQRIRLAIEESIQFLESTSQWETAHGENSRRKWDGAWWHMAALYEMGEVKLIPESVIARAKHLLETKVWRTFVITADDQPTNESDRLKMDCCHCELAVFYMILKAYGCDVDTELPWIREWLLKHQLPDGGLNCEPEAYIHSRKSSIISTLPPLEAILWHTDREFTEQEAAFLDEGARYLIEHRLVCSKQHGGVLDMDWLKPCFPRFFEYDILRGMSFLAEWSRRRNKTLPVDLLVEGVERLKIYIEADGLRIGRQVHDPHGPWGGQTFPLLEALAGLDEVSPYLTGQLDRVIERLGPEYAYALVE</sequence>
<protein>
    <recommendedName>
        <fullName evidence="3">Prenyltransferase</fullName>
    </recommendedName>
</protein>
<proteinExistence type="predicted"/>
<organism evidence="1 2">
    <name type="scientific">Paenibacillus lautus</name>
    <name type="common">Bacillus lautus</name>
    <dbReference type="NCBI Taxonomy" id="1401"/>
    <lineage>
        <taxon>Bacteria</taxon>
        <taxon>Bacillati</taxon>
        <taxon>Bacillota</taxon>
        <taxon>Bacilli</taxon>
        <taxon>Bacillales</taxon>
        <taxon>Paenibacillaceae</taxon>
        <taxon>Paenibacillus</taxon>
    </lineage>
</organism>
<dbReference type="AlphaFoldDB" id="A0A385TNL9"/>
<dbReference type="EMBL" id="CP032412">
    <property type="protein sequence ID" value="AYB44037.1"/>
    <property type="molecule type" value="Genomic_DNA"/>
</dbReference>
<dbReference type="KEGG" id="plw:D5F53_12360"/>
<dbReference type="Proteomes" id="UP000266552">
    <property type="component" value="Chromosome"/>
</dbReference>
<keyword evidence="2" id="KW-1185">Reference proteome</keyword>
<dbReference type="InterPro" id="IPR008930">
    <property type="entry name" value="Terpenoid_cyclase/PrenylTrfase"/>
</dbReference>
<accession>A0A385TNL9</accession>
<name>A0A385TNL9_PAELA</name>
<gene>
    <name evidence="1" type="ORF">D5F53_12360</name>
</gene>